<evidence type="ECO:0000313" key="3">
    <source>
        <dbReference type="Proteomes" id="UP000649573"/>
    </source>
</evidence>
<feature type="domain" description="Phage capsid-like C-terminal" evidence="1">
    <location>
        <begin position="2"/>
        <end position="282"/>
    </location>
</feature>
<dbReference type="EMBL" id="BMRE01000018">
    <property type="protein sequence ID" value="GGU45885.1"/>
    <property type="molecule type" value="Genomic_DNA"/>
</dbReference>
<name>A0ABQ2UN70_9PSEU</name>
<dbReference type="SUPFAM" id="SSF56563">
    <property type="entry name" value="Major capsid protein gp5"/>
    <property type="match status" value="1"/>
</dbReference>
<reference evidence="3" key="1">
    <citation type="journal article" date="2019" name="Int. J. Syst. Evol. Microbiol.">
        <title>The Global Catalogue of Microorganisms (GCM) 10K type strain sequencing project: providing services to taxonomists for standard genome sequencing and annotation.</title>
        <authorList>
            <consortium name="The Broad Institute Genomics Platform"/>
            <consortium name="The Broad Institute Genome Sequencing Center for Infectious Disease"/>
            <person name="Wu L."/>
            <person name="Ma J."/>
        </authorList>
    </citation>
    <scope>NUCLEOTIDE SEQUENCE [LARGE SCALE GENOMIC DNA]</scope>
    <source>
        <strain evidence="3">JCM 3296</strain>
    </source>
</reference>
<gene>
    <name evidence="2" type="ORF">GCM10010178_42980</name>
</gene>
<proteinExistence type="predicted"/>
<organism evidence="2 3">
    <name type="scientific">Lentzea flava</name>
    <dbReference type="NCBI Taxonomy" id="103732"/>
    <lineage>
        <taxon>Bacteria</taxon>
        <taxon>Bacillati</taxon>
        <taxon>Actinomycetota</taxon>
        <taxon>Actinomycetes</taxon>
        <taxon>Pseudonocardiales</taxon>
        <taxon>Pseudonocardiaceae</taxon>
        <taxon>Lentzea</taxon>
    </lineage>
</organism>
<evidence type="ECO:0000313" key="2">
    <source>
        <dbReference type="EMBL" id="GGU45885.1"/>
    </source>
</evidence>
<dbReference type="Proteomes" id="UP000649573">
    <property type="component" value="Unassembled WGS sequence"/>
</dbReference>
<comment type="caution">
    <text evidence="2">The sequence shown here is derived from an EMBL/GenBank/DDBJ whole genome shotgun (WGS) entry which is preliminary data.</text>
</comment>
<dbReference type="Pfam" id="PF05065">
    <property type="entry name" value="Phage_capsid"/>
    <property type="match status" value="1"/>
</dbReference>
<keyword evidence="3" id="KW-1185">Reference proteome</keyword>
<accession>A0ABQ2UN70</accession>
<sequence length="291" mass="31145">MRMGTPIEVDYGETSIPVTTARPEVGQVGVGTRNQDREGYRKPVSGSAWDTKTFAPIKLATIVTASDEFVRKNPLGLYTKMQGDLAFAIGRGVDLAVFHGKQPINGAPLLGIEASNVLANTPNVVTLPADRRASVYESLLTGYEIVVEDEDFTAWAVDPRFRARLIRDGAERDVNGNLVNPAEINLNAQSGNILGIRSEYGRAVAGDLGAATNSGIKVIGGDFSKLRYGFADEIRVKVSDQATLTDGAGNTVNLWQTNQVALLIEVTMGWILGEPDAFVAFKQAPPTPVAA</sequence>
<protein>
    <recommendedName>
        <fullName evidence="1">Phage capsid-like C-terminal domain-containing protein</fullName>
    </recommendedName>
</protein>
<evidence type="ECO:0000259" key="1">
    <source>
        <dbReference type="Pfam" id="PF05065"/>
    </source>
</evidence>
<dbReference type="InterPro" id="IPR054612">
    <property type="entry name" value="Phage_capsid-like_C"/>
</dbReference>